<evidence type="ECO:0000313" key="11">
    <source>
        <dbReference type="Ensembl" id="ENSSORP00005034743.1"/>
    </source>
</evidence>
<dbReference type="Proteomes" id="UP000472271">
    <property type="component" value="Unassembled WGS sequence"/>
</dbReference>
<proteinExistence type="inferred from homology"/>
<evidence type="ECO:0000256" key="5">
    <source>
        <dbReference type="ARBA" id="ARBA00022638"/>
    </source>
</evidence>
<keyword evidence="8" id="KW-0326">Glycosidase</keyword>
<evidence type="ECO:0000256" key="10">
    <source>
        <dbReference type="SAM" id="SignalP"/>
    </source>
</evidence>
<dbReference type="GeneID" id="115416011"/>
<dbReference type="SMART" id="SM00263">
    <property type="entry name" value="LYZ1"/>
    <property type="match status" value="1"/>
</dbReference>
<dbReference type="PANTHER" id="PTHR11407:SF28">
    <property type="entry name" value="LYSOZYME C"/>
    <property type="match status" value="1"/>
</dbReference>
<protein>
    <recommendedName>
        <fullName evidence="3">lysozyme</fullName>
        <ecNumber evidence="3">3.2.1.17</ecNumber>
    </recommendedName>
</protein>
<evidence type="ECO:0000256" key="7">
    <source>
        <dbReference type="ARBA" id="ARBA00023157"/>
    </source>
</evidence>
<comment type="catalytic activity">
    <reaction evidence="1">
        <text>Hydrolysis of (1-&gt;4)-beta-linkages between N-acetylmuramic acid and N-acetyl-D-glucosamine residues in a peptidoglycan and between N-acetyl-D-glucosamine residues in chitodextrins.</text>
        <dbReference type="EC" id="3.2.1.17"/>
    </reaction>
</comment>
<keyword evidence="7" id="KW-1015">Disulfide bond</keyword>
<accession>A0A673B2G7</accession>
<dbReference type="CDD" id="cd16897">
    <property type="entry name" value="LYZ_C"/>
    <property type="match status" value="1"/>
</dbReference>
<dbReference type="InterPro" id="IPR001916">
    <property type="entry name" value="Glyco_hydro_22"/>
</dbReference>
<dbReference type="EC" id="3.2.1.17" evidence="3"/>
<evidence type="ECO:0000256" key="8">
    <source>
        <dbReference type="ARBA" id="ARBA00023295"/>
    </source>
</evidence>
<dbReference type="Ensembl" id="ENSSORT00005035667.1">
    <property type="protein sequence ID" value="ENSSORP00005034743.1"/>
    <property type="gene ID" value="ENSSORG00005016376.1"/>
</dbReference>
<reference evidence="11" key="1">
    <citation type="submission" date="2025-08" db="UniProtKB">
        <authorList>
            <consortium name="Ensembl"/>
        </authorList>
    </citation>
    <scope>IDENTIFICATION</scope>
</reference>
<dbReference type="PANTHER" id="PTHR11407">
    <property type="entry name" value="LYSOZYME C"/>
    <property type="match status" value="1"/>
</dbReference>
<evidence type="ECO:0000256" key="4">
    <source>
        <dbReference type="ARBA" id="ARBA00022529"/>
    </source>
</evidence>
<comment type="similarity">
    <text evidence="2 9">Belongs to the glycosyl hydrolase 22 family.</text>
</comment>
<dbReference type="PRINTS" id="PR00135">
    <property type="entry name" value="LYZLACT"/>
</dbReference>
<evidence type="ECO:0000313" key="12">
    <source>
        <dbReference type="Proteomes" id="UP000472271"/>
    </source>
</evidence>
<dbReference type="GO" id="GO:0050830">
    <property type="term" value="P:defense response to Gram-positive bacterium"/>
    <property type="evidence" value="ECO:0007669"/>
    <property type="project" value="TreeGrafter"/>
</dbReference>
<dbReference type="RefSeq" id="XP_029985571.1">
    <property type="nucleotide sequence ID" value="XM_030129711.1"/>
</dbReference>
<dbReference type="GO" id="GO:0003796">
    <property type="term" value="F:lysozyme activity"/>
    <property type="evidence" value="ECO:0007669"/>
    <property type="project" value="UniProtKB-EC"/>
</dbReference>
<sequence length="155" mass="17898">MSTRVFLLLLTAVAVTGRRFERCEWARTLRDYGMDGYRGISLANWVCLTRWESNYRTDATNHNRDNSTDYGIFQINNRWWCQDEGFKSANGCKISCRELLTDDVTAAITCAKRVVRDPASIRAWYGWRQHCEHVDVSPYVAGCGLDQDLERTGFL</sequence>
<dbReference type="InParanoid" id="A0A673B2G7"/>
<dbReference type="PRINTS" id="PR00137">
    <property type="entry name" value="LYSOZYME"/>
</dbReference>
<dbReference type="Gene3D" id="1.10.530.10">
    <property type="match status" value="1"/>
</dbReference>
<evidence type="ECO:0000256" key="1">
    <source>
        <dbReference type="ARBA" id="ARBA00000632"/>
    </source>
</evidence>
<dbReference type="InterPro" id="IPR000974">
    <property type="entry name" value="Glyco_hydro_22_lys"/>
</dbReference>
<keyword evidence="6" id="KW-0378">Hydrolase</keyword>
<name>A0A673B2G7_9TELE</name>
<keyword evidence="12" id="KW-1185">Reference proteome</keyword>
<dbReference type="OrthoDB" id="17373at2759"/>
<evidence type="ECO:0000256" key="6">
    <source>
        <dbReference type="ARBA" id="ARBA00022801"/>
    </source>
</evidence>
<dbReference type="FunFam" id="1.10.530.10:FF:000001">
    <property type="entry name" value="Lysozyme C"/>
    <property type="match status" value="1"/>
</dbReference>
<dbReference type="GO" id="GO:0050829">
    <property type="term" value="P:defense response to Gram-negative bacterium"/>
    <property type="evidence" value="ECO:0007669"/>
    <property type="project" value="TreeGrafter"/>
</dbReference>
<dbReference type="GO" id="GO:0031640">
    <property type="term" value="P:killing of cells of another organism"/>
    <property type="evidence" value="ECO:0007669"/>
    <property type="project" value="UniProtKB-KW"/>
</dbReference>
<keyword evidence="4" id="KW-0929">Antimicrobial</keyword>
<feature type="chain" id="PRO_5025464121" description="lysozyme" evidence="10">
    <location>
        <begin position="18"/>
        <end position="155"/>
    </location>
</feature>
<organism evidence="11 12">
    <name type="scientific">Sphaeramia orbicularis</name>
    <name type="common">orbiculate cardinalfish</name>
    <dbReference type="NCBI Taxonomy" id="375764"/>
    <lineage>
        <taxon>Eukaryota</taxon>
        <taxon>Metazoa</taxon>
        <taxon>Chordata</taxon>
        <taxon>Craniata</taxon>
        <taxon>Vertebrata</taxon>
        <taxon>Euteleostomi</taxon>
        <taxon>Actinopterygii</taxon>
        <taxon>Neopterygii</taxon>
        <taxon>Teleostei</taxon>
        <taxon>Neoteleostei</taxon>
        <taxon>Acanthomorphata</taxon>
        <taxon>Gobiaria</taxon>
        <taxon>Kurtiformes</taxon>
        <taxon>Apogonoidei</taxon>
        <taxon>Apogonidae</taxon>
        <taxon>Apogoninae</taxon>
        <taxon>Sphaeramia</taxon>
    </lineage>
</organism>
<gene>
    <name evidence="11" type="primary">LOC115416011</name>
</gene>
<dbReference type="SUPFAM" id="SSF53955">
    <property type="entry name" value="Lysozyme-like"/>
    <property type="match status" value="1"/>
</dbReference>
<evidence type="ECO:0000256" key="2">
    <source>
        <dbReference type="ARBA" id="ARBA00010859"/>
    </source>
</evidence>
<keyword evidence="10" id="KW-0732">Signal</keyword>
<dbReference type="AlphaFoldDB" id="A0A673B2G7"/>
<dbReference type="Pfam" id="PF00062">
    <property type="entry name" value="Lys"/>
    <property type="match status" value="1"/>
</dbReference>
<dbReference type="InterPro" id="IPR023346">
    <property type="entry name" value="Lysozyme-like_dom_sf"/>
</dbReference>
<feature type="signal peptide" evidence="10">
    <location>
        <begin position="1"/>
        <end position="17"/>
    </location>
</feature>
<evidence type="ECO:0000256" key="3">
    <source>
        <dbReference type="ARBA" id="ARBA00012732"/>
    </source>
</evidence>
<evidence type="ECO:0000256" key="9">
    <source>
        <dbReference type="RuleBase" id="RU004440"/>
    </source>
</evidence>
<dbReference type="PROSITE" id="PS51348">
    <property type="entry name" value="GLYCOSYL_HYDROL_F22_2"/>
    <property type="match status" value="1"/>
</dbReference>
<keyword evidence="5" id="KW-0081">Bacteriolytic enzyme</keyword>
<reference evidence="11" key="2">
    <citation type="submission" date="2025-09" db="UniProtKB">
        <authorList>
            <consortium name="Ensembl"/>
        </authorList>
    </citation>
    <scope>IDENTIFICATION</scope>
</reference>